<comment type="function">
    <text evidence="15">Digests double-stranded RNA. Involved in the processing of primary rRNA transcript to yield the immediate precursors to the large and small rRNAs (23S and 16S). Processes some mRNAs, and tRNAs when they are encoded in the rRNA operon. Processes pre-crRNA and tracrRNA of type II CRISPR loci if present in the organism.</text>
</comment>
<proteinExistence type="inferred from homology"/>
<keyword evidence="12 15" id="KW-0378">Hydrolase</keyword>
<feature type="active site" evidence="15">
    <location>
        <position position="127"/>
    </location>
</feature>
<comment type="catalytic activity">
    <reaction evidence="1 15">
        <text>Endonucleolytic cleavage to 5'-phosphomonoester.</text>
        <dbReference type="EC" id="3.1.26.3"/>
    </reaction>
</comment>
<comment type="cofactor">
    <cofactor evidence="15">
        <name>Mg(2+)</name>
        <dbReference type="ChEBI" id="CHEBI:18420"/>
    </cofactor>
</comment>
<keyword evidence="7 15" id="KW-0507">mRNA processing</keyword>
<dbReference type="Pfam" id="PF00035">
    <property type="entry name" value="dsrm"/>
    <property type="match status" value="1"/>
</dbReference>
<dbReference type="PANTHER" id="PTHR11207:SF0">
    <property type="entry name" value="RIBONUCLEASE 3"/>
    <property type="match status" value="1"/>
</dbReference>
<evidence type="ECO:0000313" key="18">
    <source>
        <dbReference type="EMBL" id="EEX74628.1"/>
    </source>
</evidence>
<feature type="binding site" evidence="15">
    <location>
        <position position="51"/>
    </location>
    <ligand>
        <name>Mg(2+)</name>
        <dbReference type="ChEBI" id="CHEBI:18420"/>
    </ligand>
</feature>
<dbReference type="PROSITE" id="PS50142">
    <property type="entry name" value="RNASE_3_2"/>
    <property type="match status" value="1"/>
</dbReference>
<comment type="caution">
    <text evidence="18">The sequence shown here is derived from an EMBL/GenBank/DDBJ whole genome shotgun (WGS) entry which is preliminary data.</text>
</comment>
<dbReference type="HOGENOM" id="CLU_000907_1_3_0"/>
<dbReference type="GO" id="GO:0010468">
    <property type="term" value="P:regulation of gene expression"/>
    <property type="evidence" value="ECO:0007669"/>
    <property type="project" value="TreeGrafter"/>
</dbReference>
<dbReference type="SMART" id="SM00535">
    <property type="entry name" value="RIBOc"/>
    <property type="match status" value="1"/>
</dbReference>
<evidence type="ECO:0000256" key="15">
    <source>
        <dbReference type="HAMAP-Rule" id="MF_00104"/>
    </source>
</evidence>
<dbReference type="AlphaFoldDB" id="C9MXL9"/>
<keyword evidence="11 15" id="KW-0255">Endonuclease</keyword>
<dbReference type="GO" id="GO:0042802">
    <property type="term" value="F:identical protein binding"/>
    <property type="evidence" value="ECO:0007669"/>
    <property type="project" value="UniProtKB-ARBA"/>
</dbReference>
<dbReference type="RefSeq" id="WP_006804603.1">
    <property type="nucleotide sequence ID" value="NZ_GG700632.1"/>
</dbReference>
<organism evidence="18 19">
    <name type="scientific">Leptotrichia hofstadii F0254</name>
    <dbReference type="NCBI Taxonomy" id="634994"/>
    <lineage>
        <taxon>Bacteria</taxon>
        <taxon>Fusobacteriati</taxon>
        <taxon>Fusobacteriota</taxon>
        <taxon>Fusobacteriia</taxon>
        <taxon>Fusobacteriales</taxon>
        <taxon>Leptotrichiaceae</taxon>
        <taxon>Leptotrichia</taxon>
    </lineage>
</organism>
<feature type="domain" description="DRBM" evidence="16">
    <location>
        <begin position="165"/>
        <end position="234"/>
    </location>
</feature>
<evidence type="ECO:0000256" key="5">
    <source>
        <dbReference type="ARBA" id="ARBA00022490"/>
    </source>
</evidence>
<dbReference type="SMART" id="SM00358">
    <property type="entry name" value="DSRM"/>
    <property type="match status" value="1"/>
</dbReference>
<evidence type="ECO:0000256" key="9">
    <source>
        <dbReference type="ARBA" id="ARBA00022722"/>
    </source>
</evidence>
<dbReference type="STRING" id="634994.GCWU000323_01267"/>
<evidence type="ECO:0000256" key="4">
    <source>
        <dbReference type="ARBA" id="ARBA00011738"/>
    </source>
</evidence>
<feature type="binding site" evidence="15">
    <location>
        <position position="124"/>
    </location>
    <ligand>
        <name>Mg(2+)</name>
        <dbReference type="ChEBI" id="CHEBI:18420"/>
    </ligand>
</feature>
<accession>C9MXL9</accession>
<dbReference type="GO" id="GO:0004525">
    <property type="term" value="F:ribonuclease III activity"/>
    <property type="evidence" value="ECO:0007669"/>
    <property type="project" value="UniProtKB-UniRule"/>
</dbReference>
<dbReference type="NCBIfam" id="TIGR02191">
    <property type="entry name" value="RNaseIII"/>
    <property type="match status" value="1"/>
</dbReference>
<protein>
    <recommendedName>
        <fullName evidence="15">Ribonuclease 3</fullName>
        <ecNumber evidence="15">3.1.26.3</ecNumber>
    </recommendedName>
    <alternativeName>
        <fullName evidence="15">Ribonuclease III</fullName>
        <shortName evidence="15">RNase III</shortName>
    </alternativeName>
</protein>
<dbReference type="SUPFAM" id="SSF54768">
    <property type="entry name" value="dsRNA-binding domain-like"/>
    <property type="match status" value="1"/>
</dbReference>
<comment type="similarity">
    <text evidence="3">Belongs to the ribonuclease III family.</text>
</comment>
<evidence type="ECO:0000256" key="1">
    <source>
        <dbReference type="ARBA" id="ARBA00000109"/>
    </source>
</evidence>
<keyword evidence="5 15" id="KW-0963">Cytoplasm</keyword>
<dbReference type="CDD" id="cd00593">
    <property type="entry name" value="RIBOc"/>
    <property type="match status" value="1"/>
</dbReference>
<dbReference type="PROSITE" id="PS00517">
    <property type="entry name" value="RNASE_3_1"/>
    <property type="match status" value="1"/>
</dbReference>
<reference evidence="18 19" key="1">
    <citation type="submission" date="2009-09" db="EMBL/GenBank/DDBJ databases">
        <authorList>
            <person name="Weinstock G."/>
            <person name="Sodergren E."/>
            <person name="Clifton S."/>
            <person name="Fulton L."/>
            <person name="Fulton B."/>
            <person name="Courtney L."/>
            <person name="Fronick C."/>
            <person name="Harrison M."/>
            <person name="Strong C."/>
            <person name="Farmer C."/>
            <person name="Delahaunty K."/>
            <person name="Markovic C."/>
            <person name="Hall O."/>
            <person name="Minx P."/>
            <person name="Tomlinson C."/>
            <person name="Mitreva M."/>
            <person name="Nelson J."/>
            <person name="Hou S."/>
            <person name="Wollam A."/>
            <person name="Pepin K.H."/>
            <person name="Johnson M."/>
            <person name="Bhonagiri V."/>
            <person name="Nash W.E."/>
            <person name="Warren W."/>
            <person name="Chinwalla A."/>
            <person name="Mardis E.R."/>
            <person name="Wilson R.K."/>
        </authorList>
    </citation>
    <scope>NUCLEOTIDE SEQUENCE [LARGE SCALE GENOMIC DNA]</scope>
    <source>
        <strain evidence="18 19">F0254</strain>
    </source>
</reference>
<feature type="active site" evidence="15">
    <location>
        <position position="55"/>
    </location>
</feature>
<evidence type="ECO:0000256" key="10">
    <source>
        <dbReference type="ARBA" id="ARBA00022723"/>
    </source>
</evidence>
<dbReference type="GO" id="GO:0019843">
    <property type="term" value="F:rRNA binding"/>
    <property type="evidence" value="ECO:0007669"/>
    <property type="project" value="UniProtKB-KW"/>
</dbReference>
<dbReference type="GO" id="GO:0003725">
    <property type="term" value="F:double-stranded RNA binding"/>
    <property type="evidence" value="ECO:0007669"/>
    <property type="project" value="TreeGrafter"/>
</dbReference>
<evidence type="ECO:0000259" key="17">
    <source>
        <dbReference type="PROSITE" id="PS50142"/>
    </source>
</evidence>
<evidence type="ECO:0000256" key="13">
    <source>
        <dbReference type="ARBA" id="ARBA00022842"/>
    </source>
</evidence>
<dbReference type="InterPro" id="IPR000999">
    <property type="entry name" value="RNase_III_dom"/>
</dbReference>
<dbReference type="FunFam" id="3.30.160.20:FF:000003">
    <property type="entry name" value="Ribonuclease 3"/>
    <property type="match status" value="1"/>
</dbReference>
<evidence type="ECO:0000256" key="8">
    <source>
        <dbReference type="ARBA" id="ARBA00022694"/>
    </source>
</evidence>
<evidence type="ECO:0000256" key="2">
    <source>
        <dbReference type="ARBA" id="ARBA00004496"/>
    </source>
</evidence>
<evidence type="ECO:0000256" key="12">
    <source>
        <dbReference type="ARBA" id="ARBA00022801"/>
    </source>
</evidence>
<keyword evidence="9 15" id="KW-0540">Nuclease</keyword>
<dbReference type="InterPro" id="IPR011907">
    <property type="entry name" value="RNase_III"/>
</dbReference>
<dbReference type="GO" id="GO:0005737">
    <property type="term" value="C:cytoplasm"/>
    <property type="evidence" value="ECO:0007669"/>
    <property type="project" value="UniProtKB-SubCell"/>
</dbReference>
<evidence type="ECO:0000256" key="6">
    <source>
        <dbReference type="ARBA" id="ARBA00022552"/>
    </source>
</evidence>
<keyword evidence="13 15" id="KW-0460">Magnesium</keyword>
<comment type="subunit">
    <text evidence="4 15">Homodimer.</text>
</comment>
<gene>
    <name evidence="15 18" type="primary">rnc</name>
    <name evidence="18" type="ORF">GCWU000323_01267</name>
</gene>
<dbReference type="HAMAP" id="MF_00104">
    <property type="entry name" value="RNase_III"/>
    <property type="match status" value="1"/>
</dbReference>
<evidence type="ECO:0000256" key="3">
    <source>
        <dbReference type="ARBA" id="ARBA00010183"/>
    </source>
</evidence>
<keyword evidence="8 15" id="KW-0819">tRNA processing</keyword>
<evidence type="ECO:0000259" key="16">
    <source>
        <dbReference type="PROSITE" id="PS50137"/>
    </source>
</evidence>
<dbReference type="EC" id="3.1.26.3" evidence="15"/>
<keyword evidence="10 15" id="KW-0479">Metal-binding</keyword>
<dbReference type="PANTHER" id="PTHR11207">
    <property type="entry name" value="RIBONUCLEASE III"/>
    <property type="match status" value="1"/>
</dbReference>
<dbReference type="Gene3D" id="3.30.160.20">
    <property type="match status" value="1"/>
</dbReference>
<keyword evidence="14 15" id="KW-0694">RNA-binding</keyword>
<dbReference type="EMBL" id="ACVB02000009">
    <property type="protein sequence ID" value="EEX74628.1"/>
    <property type="molecule type" value="Genomic_DNA"/>
</dbReference>
<evidence type="ECO:0000313" key="19">
    <source>
        <dbReference type="Proteomes" id="UP000006233"/>
    </source>
</evidence>
<dbReference type="Proteomes" id="UP000006233">
    <property type="component" value="Unassembled WGS sequence"/>
</dbReference>
<dbReference type="Gene3D" id="1.10.1520.10">
    <property type="entry name" value="Ribonuclease III domain"/>
    <property type="match status" value="1"/>
</dbReference>
<dbReference type="GO" id="GO:0008033">
    <property type="term" value="P:tRNA processing"/>
    <property type="evidence" value="ECO:0007669"/>
    <property type="project" value="UniProtKB-KW"/>
</dbReference>
<dbReference type="GO" id="GO:0046872">
    <property type="term" value="F:metal ion binding"/>
    <property type="evidence" value="ECO:0007669"/>
    <property type="project" value="UniProtKB-KW"/>
</dbReference>
<dbReference type="SUPFAM" id="SSF69065">
    <property type="entry name" value="RNase III domain-like"/>
    <property type="match status" value="1"/>
</dbReference>
<dbReference type="InterPro" id="IPR036389">
    <property type="entry name" value="RNase_III_sf"/>
</dbReference>
<dbReference type="Pfam" id="PF14622">
    <property type="entry name" value="Ribonucleas_3_3"/>
    <property type="match status" value="1"/>
</dbReference>
<name>C9MXL9_9FUSO</name>
<sequence>METGANRDAKELMQKIGYEFKNEEYLEEALTHRSYSNETEKDRRFNNEKLEFLGDAVLNLITTEYIYELYEKKTEGELAKLKSQIISEPVFSTIASDIELGEYLYLSNGEIMSGGRNRRSILGDAFEALIGAIFKDSDYYTAKNVALKLLLGKINKLEEIEGTGDYKTVLQEFVQGKYRKMPEYKLLNTKGPDHDKVFEISVSWNDKIYGVGIGKSKKEAEKHAAKEALVKLKNKSSKNRRTI</sequence>
<dbReference type="InterPro" id="IPR014720">
    <property type="entry name" value="dsRBD_dom"/>
</dbReference>
<comment type="subcellular location">
    <subcellularLocation>
        <location evidence="2 15">Cytoplasm</location>
    </subcellularLocation>
</comment>
<dbReference type="FunFam" id="1.10.1520.10:FF:000001">
    <property type="entry name" value="Ribonuclease 3"/>
    <property type="match status" value="1"/>
</dbReference>
<keyword evidence="15" id="KW-0699">rRNA-binding</keyword>
<evidence type="ECO:0000256" key="11">
    <source>
        <dbReference type="ARBA" id="ARBA00022759"/>
    </source>
</evidence>
<evidence type="ECO:0000256" key="7">
    <source>
        <dbReference type="ARBA" id="ARBA00022664"/>
    </source>
</evidence>
<dbReference type="GO" id="GO:0006364">
    <property type="term" value="P:rRNA processing"/>
    <property type="evidence" value="ECO:0007669"/>
    <property type="project" value="UniProtKB-UniRule"/>
</dbReference>
<evidence type="ECO:0000256" key="14">
    <source>
        <dbReference type="ARBA" id="ARBA00022884"/>
    </source>
</evidence>
<dbReference type="GO" id="GO:0006397">
    <property type="term" value="P:mRNA processing"/>
    <property type="evidence" value="ECO:0007669"/>
    <property type="project" value="UniProtKB-UniRule"/>
</dbReference>
<keyword evidence="6 15" id="KW-0698">rRNA processing</keyword>
<dbReference type="CDD" id="cd10845">
    <property type="entry name" value="DSRM_RNAse_III_family"/>
    <property type="match status" value="1"/>
</dbReference>
<dbReference type="eggNOG" id="COG0571">
    <property type="taxonomic scope" value="Bacteria"/>
</dbReference>
<feature type="binding site" evidence="15">
    <location>
        <position position="127"/>
    </location>
    <ligand>
        <name>Mg(2+)</name>
        <dbReference type="ChEBI" id="CHEBI:18420"/>
    </ligand>
</feature>
<dbReference type="PROSITE" id="PS50137">
    <property type="entry name" value="DS_RBD"/>
    <property type="match status" value="1"/>
</dbReference>
<feature type="domain" description="RNase III" evidence="17">
    <location>
        <begin position="9"/>
        <end position="138"/>
    </location>
</feature>